<evidence type="ECO:0000313" key="1">
    <source>
        <dbReference type="EMBL" id="OOQ57792.1"/>
    </source>
</evidence>
<protein>
    <submittedName>
        <fullName evidence="1">Uncharacterized protein</fullName>
    </submittedName>
</protein>
<dbReference type="RefSeq" id="WP_078350396.1">
    <property type="nucleotide sequence ID" value="NZ_MBTF01000035.1"/>
</dbReference>
<sequence length="88" mass="9990">MTKNFSTYFLPEEPLVNTIAGCAAYSSYEGELDTAKYRKMAFSLNWKASLDFPYMGAFIPPVKTKDEKWLKYKQRGVQVGDGYASITN</sequence>
<comment type="caution">
    <text evidence="1">The sequence shown here is derived from an EMBL/GenBank/DDBJ whole genome shotgun (WGS) entry which is preliminary data.</text>
</comment>
<evidence type="ECO:0000313" key="2">
    <source>
        <dbReference type="Proteomes" id="UP000189739"/>
    </source>
</evidence>
<proteinExistence type="predicted"/>
<accession>A0A1S9PA11</accession>
<dbReference type="EMBL" id="MBTF01000035">
    <property type="protein sequence ID" value="OOQ57792.1"/>
    <property type="molecule type" value="Genomic_DNA"/>
</dbReference>
<dbReference type="Proteomes" id="UP000189739">
    <property type="component" value="Unassembled WGS sequence"/>
</dbReference>
<organism evidence="1 2">
    <name type="scientific">Mucilaginibacter pedocola</name>
    <dbReference type="NCBI Taxonomy" id="1792845"/>
    <lineage>
        <taxon>Bacteria</taxon>
        <taxon>Pseudomonadati</taxon>
        <taxon>Bacteroidota</taxon>
        <taxon>Sphingobacteriia</taxon>
        <taxon>Sphingobacteriales</taxon>
        <taxon>Sphingobacteriaceae</taxon>
        <taxon>Mucilaginibacter</taxon>
    </lineage>
</organism>
<dbReference type="OrthoDB" id="1391279at2"/>
<dbReference type="STRING" id="1792845.BC343_13485"/>
<dbReference type="AlphaFoldDB" id="A0A1S9PA11"/>
<keyword evidence="2" id="KW-1185">Reference proteome</keyword>
<gene>
    <name evidence="1" type="ORF">BC343_13485</name>
</gene>
<reference evidence="1 2" key="1">
    <citation type="submission" date="2016-07" db="EMBL/GenBank/DDBJ databases">
        <title>Genomic analysis of zinc-resistant bacterium Mucilaginibacter pedocola TBZ30.</title>
        <authorList>
            <person name="Huang J."/>
            <person name="Tang J."/>
        </authorList>
    </citation>
    <scope>NUCLEOTIDE SEQUENCE [LARGE SCALE GENOMIC DNA]</scope>
    <source>
        <strain evidence="1 2">TBZ30</strain>
    </source>
</reference>
<name>A0A1S9PA11_9SPHI</name>